<gene>
    <name evidence="1" type="ORF">DI536_14480</name>
</gene>
<sequence>MRSLASLLCVLTIGCTHRVSPQRMSVDEVSARFPDKVDDRDGWARDLISALDENKLPVDVEHVCSVIAVAEQESGVVANPVVPNLPAIARKALDEKAEKLGPLGNTALEKLLDVKAKGATKTFRQRIGTLKTEADLDQLFRDLLDEHQRRSPLLYGAADLGARLFSSGSLEAHNPVTTAGSMQVSVRFAEERARKLKRSPSDARDALYTRAGGLLYGTARLWNFEAGYDSMIFRFADYNAGEFSSRNAAFQEQVSQLAKQSLALDGDLLAYDANGDLKKTDTNTMAALTELGGTLHDARKEKSRAFEKTKTWASIRSAWELEFHREAPYARMPDVELHSSKLSKTRSTEWFAKSVMRRYETCLKRR</sequence>
<dbReference type="Pfam" id="PF07759">
    <property type="entry name" value="DUF1615"/>
    <property type="match status" value="1"/>
</dbReference>
<organism evidence="1 2">
    <name type="scientific">Archangium gephyra</name>
    <dbReference type="NCBI Taxonomy" id="48"/>
    <lineage>
        <taxon>Bacteria</taxon>
        <taxon>Pseudomonadati</taxon>
        <taxon>Myxococcota</taxon>
        <taxon>Myxococcia</taxon>
        <taxon>Myxococcales</taxon>
        <taxon>Cystobacterineae</taxon>
        <taxon>Archangiaceae</taxon>
        <taxon>Archangium</taxon>
    </lineage>
</organism>
<dbReference type="InterPro" id="IPR011673">
    <property type="entry name" value="DUF1615"/>
</dbReference>
<evidence type="ECO:0000313" key="1">
    <source>
        <dbReference type="EMBL" id="PZR12771.1"/>
    </source>
</evidence>
<dbReference type="Proteomes" id="UP000249061">
    <property type="component" value="Unassembled WGS sequence"/>
</dbReference>
<protein>
    <submittedName>
        <fullName evidence="1">DUF1615 domain-containing protein</fullName>
    </submittedName>
</protein>
<proteinExistence type="predicted"/>
<reference evidence="1 2" key="1">
    <citation type="submission" date="2017-08" db="EMBL/GenBank/DDBJ databases">
        <title>Infants hospitalized years apart are colonized by the same room-sourced microbial strains.</title>
        <authorList>
            <person name="Brooks B."/>
            <person name="Olm M.R."/>
            <person name="Firek B.A."/>
            <person name="Baker R."/>
            <person name="Thomas B.C."/>
            <person name="Morowitz M.J."/>
            <person name="Banfield J.F."/>
        </authorList>
    </citation>
    <scope>NUCLEOTIDE SEQUENCE [LARGE SCALE GENOMIC DNA]</scope>
    <source>
        <strain evidence="1">S2_003_000_R2_14</strain>
    </source>
</reference>
<comment type="caution">
    <text evidence="1">The sequence shown here is derived from an EMBL/GenBank/DDBJ whole genome shotgun (WGS) entry which is preliminary data.</text>
</comment>
<dbReference type="PROSITE" id="PS51257">
    <property type="entry name" value="PROKAR_LIPOPROTEIN"/>
    <property type="match status" value="1"/>
</dbReference>
<dbReference type="EMBL" id="QFQP01000011">
    <property type="protein sequence ID" value="PZR12771.1"/>
    <property type="molecule type" value="Genomic_DNA"/>
</dbReference>
<dbReference type="AlphaFoldDB" id="A0A2W5VQL3"/>
<name>A0A2W5VQL3_9BACT</name>
<accession>A0A2W5VQL3</accession>
<evidence type="ECO:0000313" key="2">
    <source>
        <dbReference type="Proteomes" id="UP000249061"/>
    </source>
</evidence>